<feature type="modified residue" description="4-aspartylphosphate" evidence="5">
    <location>
        <position position="53"/>
    </location>
</feature>
<reference evidence="8 9" key="1">
    <citation type="submission" date="2018-05" db="EMBL/GenBank/DDBJ databases">
        <title>complete genome sequence of Aquabacterium olei NBRC 110486.</title>
        <authorList>
            <person name="Tang B."/>
            <person name="Chang J."/>
            <person name="Zhang L."/>
            <person name="Yang H."/>
        </authorList>
    </citation>
    <scope>NUCLEOTIDE SEQUENCE [LARGE SCALE GENOMIC DNA]</scope>
    <source>
        <strain evidence="8 9">NBRC 110486</strain>
    </source>
</reference>
<dbReference type="Pfam" id="PF00072">
    <property type="entry name" value="Response_reg"/>
    <property type="match status" value="1"/>
</dbReference>
<dbReference type="InterPro" id="IPR039420">
    <property type="entry name" value="WalR-like"/>
</dbReference>
<evidence type="ECO:0000256" key="4">
    <source>
        <dbReference type="ARBA" id="ARBA00023163"/>
    </source>
</evidence>
<evidence type="ECO:0000256" key="1">
    <source>
        <dbReference type="ARBA" id="ARBA00022553"/>
    </source>
</evidence>
<dbReference type="InterPro" id="IPR016032">
    <property type="entry name" value="Sig_transdc_resp-reg_C-effctor"/>
</dbReference>
<sequence>MSRVYLVDDHALVRDGMRAVLEASGHEVVGEADQPGPALADIQQLQPDVILLDLHLGSSSGMEVLAELPRRAPDARTIVLTMSPQPQHITEALRLGASGYVLKGSSAREVLAAIQTVLQGRRHLAHDVADIALRATAPDAAPDPLASLSGRERQIATMVVNGLSSAAIGEALHLSPKTVDTYRSRLMTKIGVSDVTALVRWAIRVGLVKNDTV</sequence>
<dbReference type="PANTHER" id="PTHR43214:SF41">
    <property type="entry name" value="NITRATE_NITRITE RESPONSE REGULATOR PROTEIN NARP"/>
    <property type="match status" value="1"/>
</dbReference>
<protein>
    <submittedName>
        <fullName evidence="8">DNA-binding response regulator</fullName>
    </submittedName>
</protein>
<dbReference type="SUPFAM" id="SSF46894">
    <property type="entry name" value="C-terminal effector domain of the bipartite response regulators"/>
    <property type="match status" value="1"/>
</dbReference>
<dbReference type="PRINTS" id="PR00038">
    <property type="entry name" value="HTHLUXR"/>
</dbReference>
<dbReference type="SUPFAM" id="SSF52172">
    <property type="entry name" value="CheY-like"/>
    <property type="match status" value="1"/>
</dbReference>
<dbReference type="OrthoDB" id="9780593at2"/>
<keyword evidence="2" id="KW-0805">Transcription regulation</keyword>
<evidence type="ECO:0000256" key="3">
    <source>
        <dbReference type="ARBA" id="ARBA00023125"/>
    </source>
</evidence>
<dbReference type="Proteomes" id="UP000244892">
    <property type="component" value="Chromosome"/>
</dbReference>
<dbReference type="RefSeq" id="WP_109038318.1">
    <property type="nucleotide sequence ID" value="NZ_CP029210.1"/>
</dbReference>
<dbReference type="InterPro" id="IPR000792">
    <property type="entry name" value="Tscrpt_reg_LuxR_C"/>
</dbReference>
<dbReference type="SMART" id="SM00421">
    <property type="entry name" value="HTH_LUXR"/>
    <property type="match status" value="1"/>
</dbReference>
<dbReference type="InterPro" id="IPR011006">
    <property type="entry name" value="CheY-like_superfamily"/>
</dbReference>
<dbReference type="InterPro" id="IPR001789">
    <property type="entry name" value="Sig_transdc_resp-reg_receiver"/>
</dbReference>
<dbReference type="PANTHER" id="PTHR43214">
    <property type="entry name" value="TWO-COMPONENT RESPONSE REGULATOR"/>
    <property type="match status" value="1"/>
</dbReference>
<evidence type="ECO:0000313" key="8">
    <source>
        <dbReference type="EMBL" id="AWI55203.1"/>
    </source>
</evidence>
<gene>
    <name evidence="8" type="ORF">DEH84_10010</name>
</gene>
<evidence type="ECO:0000256" key="5">
    <source>
        <dbReference type="PROSITE-ProRule" id="PRU00169"/>
    </source>
</evidence>
<dbReference type="PROSITE" id="PS00622">
    <property type="entry name" value="HTH_LUXR_1"/>
    <property type="match status" value="1"/>
</dbReference>
<evidence type="ECO:0000256" key="2">
    <source>
        <dbReference type="ARBA" id="ARBA00023015"/>
    </source>
</evidence>
<dbReference type="Pfam" id="PF00196">
    <property type="entry name" value="GerE"/>
    <property type="match status" value="1"/>
</dbReference>
<dbReference type="GO" id="GO:0003677">
    <property type="term" value="F:DNA binding"/>
    <property type="evidence" value="ECO:0007669"/>
    <property type="project" value="UniProtKB-KW"/>
</dbReference>
<feature type="domain" description="Response regulatory" evidence="7">
    <location>
        <begin position="3"/>
        <end position="118"/>
    </location>
</feature>
<dbReference type="PROSITE" id="PS50110">
    <property type="entry name" value="RESPONSE_REGULATORY"/>
    <property type="match status" value="1"/>
</dbReference>
<dbReference type="SMART" id="SM00448">
    <property type="entry name" value="REC"/>
    <property type="match status" value="1"/>
</dbReference>
<dbReference type="EMBL" id="CP029210">
    <property type="protein sequence ID" value="AWI55203.1"/>
    <property type="molecule type" value="Genomic_DNA"/>
</dbReference>
<keyword evidence="9" id="KW-1185">Reference proteome</keyword>
<dbReference type="CDD" id="cd06170">
    <property type="entry name" value="LuxR_C_like"/>
    <property type="match status" value="1"/>
</dbReference>
<accession>A0A2U8FVY9</accession>
<dbReference type="CDD" id="cd17535">
    <property type="entry name" value="REC_NarL-like"/>
    <property type="match status" value="1"/>
</dbReference>
<dbReference type="AlphaFoldDB" id="A0A2U8FVY9"/>
<organism evidence="8 9">
    <name type="scientific">Aquabacterium olei</name>
    <dbReference type="NCBI Taxonomy" id="1296669"/>
    <lineage>
        <taxon>Bacteria</taxon>
        <taxon>Pseudomonadati</taxon>
        <taxon>Pseudomonadota</taxon>
        <taxon>Betaproteobacteria</taxon>
        <taxon>Burkholderiales</taxon>
        <taxon>Aquabacterium</taxon>
    </lineage>
</organism>
<evidence type="ECO:0000259" key="7">
    <source>
        <dbReference type="PROSITE" id="PS50110"/>
    </source>
</evidence>
<dbReference type="PROSITE" id="PS50043">
    <property type="entry name" value="HTH_LUXR_2"/>
    <property type="match status" value="1"/>
</dbReference>
<evidence type="ECO:0000259" key="6">
    <source>
        <dbReference type="PROSITE" id="PS50043"/>
    </source>
</evidence>
<dbReference type="KEGG" id="aon:DEH84_10010"/>
<name>A0A2U8FVY9_9BURK</name>
<dbReference type="InterPro" id="IPR058245">
    <property type="entry name" value="NreC/VraR/RcsB-like_REC"/>
</dbReference>
<dbReference type="Gene3D" id="3.40.50.2300">
    <property type="match status" value="1"/>
</dbReference>
<evidence type="ECO:0000313" key="9">
    <source>
        <dbReference type="Proteomes" id="UP000244892"/>
    </source>
</evidence>
<feature type="domain" description="HTH luxR-type" evidence="6">
    <location>
        <begin position="141"/>
        <end position="206"/>
    </location>
</feature>
<dbReference type="GO" id="GO:0000160">
    <property type="term" value="P:phosphorelay signal transduction system"/>
    <property type="evidence" value="ECO:0007669"/>
    <property type="project" value="InterPro"/>
</dbReference>
<dbReference type="GO" id="GO:0006355">
    <property type="term" value="P:regulation of DNA-templated transcription"/>
    <property type="evidence" value="ECO:0007669"/>
    <property type="project" value="InterPro"/>
</dbReference>
<keyword evidence="3 8" id="KW-0238">DNA-binding</keyword>
<keyword evidence="1 5" id="KW-0597">Phosphoprotein</keyword>
<keyword evidence="4" id="KW-0804">Transcription</keyword>
<proteinExistence type="predicted"/>